<sequence>MKSGWTKFVNYEFGYDWIFNKISSEVNSNNYMDQKGFANLYFTVNTQFRIESYLEYYKFGNTNQKTTQFWDIKINYISKKYDFNIFVQGNNLLNSNSIQRYSINNISESLYNQRLIPLHIVFGINKNF</sequence>
<evidence type="ECO:0000313" key="1">
    <source>
        <dbReference type="EMBL" id="PQA91856.1"/>
    </source>
</evidence>
<protein>
    <recommendedName>
        <fullName evidence="5">TonB dependent receptor</fullName>
    </recommendedName>
</protein>
<organism evidence="2 3">
    <name type="scientific">Chryseobacterium piscicola</name>
    <dbReference type="NCBI Taxonomy" id="551459"/>
    <lineage>
        <taxon>Bacteria</taxon>
        <taxon>Pseudomonadati</taxon>
        <taxon>Bacteroidota</taxon>
        <taxon>Flavobacteriia</taxon>
        <taxon>Flavobacteriales</taxon>
        <taxon>Weeksellaceae</taxon>
        <taxon>Chryseobacterium group</taxon>
        <taxon>Chryseobacterium</taxon>
    </lineage>
</organism>
<reference evidence="1 4" key="1">
    <citation type="submission" date="2016-11" db="EMBL/GenBank/DDBJ databases">
        <title>Whole genomes of Flavobacteriaceae.</title>
        <authorList>
            <person name="Stine C."/>
            <person name="Li C."/>
            <person name="Tadesse D."/>
        </authorList>
    </citation>
    <scope>NUCLEOTIDE SEQUENCE [LARGE SCALE GENOMIC DNA]</scope>
    <source>
        <strain evidence="1 4">DSM 21068</strain>
    </source>
</reference>
<proteinExistence type="predicted"/>
<name>A0A1N7LQE5_9FLAO</name>
<keyword evidence="4" id="KW-1185">Reference proteome</keyword>
<evidence type="ECO:0000313" key="4">
    <source>
        <dbReference type="Proteomes" id="UP000238314"/>
    </source>
</evidence>
<dbReference type="Proteomes" id="UP000186246">
    <property type="component" value="Unassembled WGS sequence"/>
</dbReference>
<dbReference type="AlphaFoldDB" id="A0A1N7LQE5"/>
<evidence type="ECO:0000313" key="2">
    <source>
        <dbReference type="EMBL" id="SIS76066.1"/>
    </source>
</evidence>
<accession>A0A1N7LQE5</accession>
<evidence type="ECO:0008006" key="5">
    <source>
        <dbReference type="Google" id="ProtNLM"/>
    </source>
</evidence>
<evidence type="ECO:0000313" key="3">
    <source>
        <dbReference type="Proteomes" id="UP000186246"/>
    </source>
</evidence>
<reference evidence="2" key="3">
    <citation type="submission" date="2017-01" db="EMBL/GenBank/DDBJ databases">
        <authorList>
            <person name="Mah S.A."/>
            <person name="Swanson W.J."/>
            <person name="Moy G.W."/>
            <person name="Vacquier V.D."/>
        </authorList>
    </citation>
    <scope>NUCLEOTIDE SEQUENCE [LARGE SCALE GENOMIC DNA]</scope>
    <source>
        <strain evidence="2">DSM 21068</strain>
    </source>
</reference>
<dbReference type="Proteomes" id="UP000238314">
    <property type="component" value="Unassembled WGS sequence"/>
</dbReference>
<dbReference type="EMBL" id="MUGO01000018">
    <property type="protein sequence ID" value="PQA91856.1"/>
    <property type="molecule type" value="Genomic_DNA"/>
</dbReference>
<dbReference type="EMBL" id="FTOJ01000003">
    <property type="protein sequence ID" value="SIS76066.1"/>
    <property type="molecule type" value="Genomic_DNA"/>
</dbReference>
<reference evidence="3" key="2">
    <citation type="submission" date="2017-01" db="EMBL/GenBank/DDBJ databases">
        <authorList>
            <person name="Varghese N."/>
            <person name="Submissions S."/>
        </authorList>
    </citation>
    <scope>NUCLEOTIDE SEQUENCE [LARGE SCALE GENOMIC DNA]</scope>
    <source>
        <strain evidence="3">DSM 21068</strain>
    </source>
</reference>
<gene>
    <name evidence="1" type="ORF">B0A70_12250</name>
    <name evidence="2" type="ORF">SAMN05421796_1032</name>
</gene>